<proteinExistence type="predicted"/>
<dbReference type="EMBL" id="FPHP01000002">
    <property type="protein sequence ID" value="SFV74687.1"/>
    <property type="molecule type" value="Genomic_DNA"/>
</dbReference>
<reference evidence="1" key="1">
    <citation type="submission" date="2016-10" db="EMBL/GenBank/DDBJ databases">
        <authorList>
            <person name="de Groot N.N."/>
        </authorList>
    </citation>
    <scope>NUCLEOTIDE SEQUENCE</scope>
</reference>
<organism evidence="1">
    <name type="scientific">hydrothermal vent metagenome</name>
    <dbReference type="NCBI Taxonomy" id="652676"/>
    <lineage>
        <taxon>unclassified sequences</taxon>
        <taxon>metagenomes</taxon>
        <taxon>ecological metagenomes</taxon>
    </lineage>
</organism>
<name>A0A1W1D2M2_9ZZZZ</name>
<gene>
    <name evidence="1" type="ORF">MNB_SM-3-578</name>
</gene>
<sequence length="83" mass="9207">MIRGFDVNAPLVCEGIIGDGCGGGRIFYIEDEKLYVYDPISKENIVLANGIKEAISLSKSGCLLFIQCKEKELRYDISALEFI</sequence>
<protein>
    <submittedName>
        <fullName evidence="1">MoeB/thiF family protein</fullName>
    </submittedName>
</protein>
<evidence type="ECO:0000313" key="1">
    <source>
        <dbReference type="EMBL" id="SFV74687.1"/>
    </source>
</evidence>
<accession>A0A1W1D2M2</accession>
<dbReference type="AlphaFoldDB" id="A0A1W1D2M2"/>